<dbReference type="EMBL" id="GBXM01006532">
    <property type="protein sequence ID" value="JAI02046.1"/>
    <property type="molecule type" value="Transcribed_RNA"/>
</dbReference>
<name>A0A0E9XJN2_ANGAN</name>
<evidence type="ECO:0000313" key="1">
    <source>
        <dbReference type="EMBL" id="JAI02046.1"/>
    </source>
</evidence>
<dbReference type="AlphaFoldDB" id="A0A0E9XJN2"/>
<reference evidence="1" key="2">
    <citation type="journal article" date="2015" name="Fish Shellfish Immunol.">
        <title>Early steps in the European eel (Anguilla anguilla)-Vibrio vulnificus interaction in the gills: Role of the RtxA13 toxin.</title>
        <authorList>
            <person name="Callol A."/>
            <person name="Pajuelo D."/>
            <person name="Ebbesson L."/>
            <person name="Teles M."/>
            <person name="MacKenzie S."/>
            <person name="Amaro C."/>
        </authorList>
    </citation>
    <scope>NUCLEOTIDE SEQUENCE</scope>
</reference>
<proteinExistence type="predicted"/>
<organism evidence="1">
    <name type="scientific">Anguilla anguilla</name>
    <name type="common">European freshwater eel</name>
    <name type="synonym">Muraena anguilla</name>
    <dbReference type="NCBI Taxonomy" id="7936"/>
    <lineage>
        <taxon>Eukaryota</taxon>
        <taxon>Metazoa</taxon>
        <taxon>Chordata</taxon>
        <taxon>Craniata</taxon>
        <taxon>Vertebrata</taxon>
        <taxon>Euteleostomi</taxon>
        <taxon>Actinopterygii</taxon>
        <taxon>Neopterygii</taxon>
        <taxon>Teleostei</taxon>
        <taxon>Anguilliformes</taxon>
        <taxon>Anguillidae</taxon>
        <taxon>Anguilla</taxon>
    </lineage>
</organism>
<protein>
    <submittedName>
        <fullName evidence="1">Uncharacterized protein</fullName>
    </submittedName>
</protein>
<sequence>MSSKCRLVRTYLKEMPLVGYLPKIPGFLLSRVIWRLDGNYLNNFYRLLYVMELHGPISKP</sequence>
<accession>A0A0E9XJN2</accession>
<reference evidence="1" key="1">
    <citation type="submission" date="2014-11" db="EMBL/GenBank/DDBJ databases">
        <authorList>
            <person name="Amaro Gonzalez C."/>
        </authorList>
    </citation>
    <scope>NUCLEOTIDE SEQUENCE</scope>
</reference>